<organism evidence="6 7">
    <name type="scientific">Pseudomonas peli</name>
    <dbReference type="NCBI Taxonomy" id="592361"/>
    <lineage>
        <taxon>Bacteria</taxon>
        <taxon>Pseudomonadati</taxon>
        <taxon>Pseudomonadota</taxon>
        <taxon>Gammaproteobacteria</taxon>
        <taxon>Pseudomonadales</taxon>
        <taxon>Pseudomonadaceae</taxon>
        <taxon>Pseudomonas</taxon>
    </lineage>
</organism>
<dbReference type="GO" id="GO:0042597">
    <property type="term" value="C:periplasmic space"/>
    <property type="evidence" value="ECO:0007669"/>
    <property type="project" value="UniProtKB-SubCell"/>
</dbReference>
<protein>
    <recommendedName>
        <fullName evidence="4">Phosphate-binding protein</fullName>
    </recommendedName>
</protein>
<dbReference type="EMBL" id="FMTL01000001">
    <property type="protein sequence ID" value="SCW51527.1"/>
    <property type="molecule type" value="Genomic_DNA"/>
</dbReference>
<keyword evidence="3 4" id="KW-0732">Signal</keyword>
<feature type="chain" id="PRO_5044045933" description="Phosphate-binding protein" evidence="4">
    <location>
        <begin position="21"/>
        <end position="322"/>
    </location>
</feature>
<keyword evidence="4" id="KW-0574">Periplasm</keyword>
<keyword evidence="4" id="KW-0592">Phosphate transport</keyword>
<gene>
    <name evidence="6" type="ORF">SAMN05216370_1815</name>
</gene>
<dbReference type="PANTHER" id="PTHR30570">
    <property type="entry name" value="PERIPLASMIC PHOSPHATE BINDING COMPONENT OF PHOSPHATE ABC TRANSPORTER"/>
    <property type="match status" value="1"/>
</dbReference>
<dbReference type="GO" id="GO:0042301">
    <property type="term" value="F:phosphate ion binding"/>
    <property type="evidence" value="ECO:0007669"/>
    <property type="project" value="UniProtKB-UniRule"/>
</dbReference>
<dbReference type="AlphaFoldDB" id="A0AB37Z6Z4"/>
<dbReference type="InterPro" id="IPR050811">
    <property type="entry name" value="Phosphate_ABC_transporter"/>
</dbReference>
<dbReference type="Pfam" id="PF12849">
    <property type="entry name" value="PBP_like_2"/>
    <property type="match status" value="1"/>
</dbReference>
<dbReference type="CDD" id="cd13566">
    <property type="entry name" value="PBP2_phosphate"/>
    <property type="match status" value="1"/>
</dbReference>
<reference evidence="6 7" key="1">
    <citation type="submission" date="2016-10" db="EMBL/GenBank/DDBJ databases">
        <authorList>
            <person name="Varghese N."/>
            <person name="Submissions S."/>
        </authorList>
    </citation>
    <scope>NUCLEOTIDE SEQUENCE [LARGE SCALE GENOMIC DNA]</scope>
    <source>
        <strain evidence="6 7">DSM 17833</strain>
    </source>
</reference>
<evidence type="ECO:0000256" key="3">
    <source>
        <dbReference type="ARBA" id="ARBA00022729"/>
    </source>
</evidence>
<feature type="domain" description="PBP" evidence="5">
    <location>
        <begin position="37"/>
        <end position="294"/>
    </location>
</feature>
<comment type="similarity">
    <text evidence="1 4">Belongs to the PstS family.</text>
</comment>
<evidence type="ECO:0000259" key="5">
    <source>
        <dbReference type="Pfam" id="PF12849"/>
    </source>
</evidence>
<sequence length="322" mass="34090">MKLKRLMAAMTFVAAGVATATAVAAVDPALPSYTKTSGVSGNLSSVGSDSLANLMTLWAEEFKKEYPNVNIQIQAAGSSTAPPALTEGTASMGPMSRAMKDAEIQAFEEKYGYKPTAVPVAIDALAVFVHKDNPIKSLDMAQVDAIFSSTRLCGGATDIKTWGDLGMTGEWAAKPIQLFGRNSVSGTYGYFKEEALCKGDFKANVNEQPGSASVVQSISSTINAIGYSGIGYKTSSVKTVPLSKKGGEAFDANEANALAGKFPLARFFYVYVNKAPNKPLSPLDAEFVKLVLSKQGQEVVVKDGYIPLPKKVVDKTMQELGL</sequence>
<evidence type="ECO:0000256" key="2">
    <source>
        <dbReference type="ARBA" id="ARBA00022448"/>
    </source>
</evidence>
<comment type="function">
    <text evidence="4">Involved in the system for phosphate transport across the cytoplasmic membrane.</text>
</comment>
<comment type="subcellular location">
    <subcellularLocation>
        <location evidence="4">Periplasm</location>
    </subcellularLocation>
    <subcellularLocation>
        <location evidence="4">Secreted</location>
    </subcellularLocation>
</comment>
<dbReference type="SUPFAM" id="SSF53850">
    <property type="entry name" value="Periplasmic binding protein-like II"/>
    <property type="match status" value="1"/>
</dbReference>
<keyword evidence="4" id="KW-0964">Secreted</keyword>
<dbReference type="InterPro" id="IPR024370">
    <property type="entry name" value="PBP_domain"/>
</dbReference>
<keyword evidence="7" id="KW-1185">Reference proteome</keyword>
<dbReference type="NCBIfam" id="TIGR02136">
    <property type="entry name" value="ptsS_2"/>
    <property type="match status" value="1"/>
</dbReference>
<evidence type="ECO:0000256" key="1">
    <source>
        <dbReference type="ARBA" id="ARBA00008725"/>
    </source>
</evidence>
<accession>A0AB37Z6Z4</accession>
<evidence type="ECO:0000256" key="4">
    <source>
        <dbReference type="RuleBase" id="RU367119"/>
    </source>
</evidence>
<name>A0AB37Z6Z4_9PSED</name>
<proteinExistence type="inferred from homology"/>
<dbReference type="Proteomes" id="UP000242418">
    <property type="component" value="Unassembled WGS sequence"/>
</dbReference>
<dbReference type="InterPro" id="IPR011862">
    <property type="entry name" value="Phos-bd"/>
</dbReference>
<dbReference type="RefSeq" id="WP_090250788.1">
    <property type="nucleotide sequence ID" value="NZ_FMTL01000001.1"/>
</dbReference>
<keyword evidence="2 4" id="KW-0813">Transport</keyword>
<feature type="signal peptide" evidence="4">
    <location>
        <begin position="1"/>
        <end position="20"/>
    </location>
</feature>
<evidence type="ECO:0000313" key="6">
    <source>
        <dbReference type="EMBL" id="SCW51527.1"/>
    </source>
</evidence>
<evidence type="ECO:0000313" key="7">
    <source>
        <dbReference type="Proteomes" id="UP000242418"/>
    </source>
</evidence>
<comment type="caution">
    <text evidence="6">The sequence shown here is derived from an EMBL/GenBank/DDBJ whole genome shotgun (WGS) entry which is preliminary data.</text>
</comment>
<dbReference type="GO" id="GO:0007155">
    <property type="term" value="P:cell adhesion"/>
    <property type="evidence" value="ECO:0007669"/>
    <property type="project" value="UniProtKB-UniRule"/>
</dbReference>
<dbReference type="Gene3D" id="3.40.190.10">
    <property type="entry name" value="Periplasmic binding protein-like II"/>
    <property type="match status" value="2"/>
</dbReference>
<dbReference type="GO" id="GO:0005576">
    <property type="term" value="C:extracellular region"/>
    <property type="evidence" value="ECO:0007669"/>
    <property type="project" value="UniProtKB-SubCell"/>
</dbReference>
<dbReference type="PANTHER" id="PTHR30570:SF6">
    <property type="entry name" value="PHOSPHATE-BINDING PROTEIN PSTS"/>
    <property type="match status" value="1"/>
</dbReference>
<dbReference type="GO" id="GO:0006817">
    <property type="term" value="P:phosphate ion transport"/>
    <property type="evidence" value="ECO:0007669"/>
    <property type="project" value="UniProtKB-UniRule"/>
</dbReference>